<feature type="transmembrane region" description="Helical" evidence="2">
    <location>
        <begin position="25"/>
        <end position="45"/>
    </location>
</feature>
<feature type="compositionally biased region" description="Gly residues" evidence="1">
    <location>
        <begin position="1020"/>
        <end position="1038"/>
    </location>
</feature>
<keyword evidence="2" id="KW-1133">Transmembrane helix</keyword>
<dbReference type="EMBL" id="SIHI01000001">
    <property type="protein sequence ID" value="TWT57874.1"/>
    <property type="molecule type" value="Genomic_DNA"/>
</dbReference>
<accession>A0A5C5X4H3</accession>
<dbReference type="AlphaFoldDB" id="A0A5C5X4H3"/>
<name>A0A5C5X4H3_9PLAN</name>
<sequence>MTGQEHGLPPNTTRRLSDFRQRVRMIKVAEGLLAGIFGLVLSYLAVFALDRIFDTPAIIRGTILVLGSVGLAVFFPLKCHRWLWGTRRMEQVAGLVRHNFPALGDQLLGIVELAQNEKGASDSKTLRQAAIDQVDEVMRDRDLSDAVPEPRHKFWMRTAAIPACLMLLCLIVVPAAGANALGRWLAPWSDIKRFTFAQLDSLPEEMVVPLGEEFPLTATLSSSTQWSPDQGTIHTDALREQVSTKRQEDRYEFTIPPLTSESALNLRIGDARHTIDIHPQPRPELKDIQAFVHLPEYLNYSKPLEIDVRGGVISVVQGSTAEFVATINRELQSARVNGEEAQIQAAQIHRKKFHADSTQTISFDWQDTLGLTAKDDFQLRMNAVEDASPTVGCLLIEPNQVILSTEVINFEISATDDFGLKTLGLEWSGIIDPVRNPHPEQGEKPVLRGDYEQTRLNGTTSFCAETDNVTPQTLQVRAYAEDYRPDGERAYSAPYILHVMTPQDHAIWIANQLRRWASHADDVYEEEVRLHDENRALRRLDGEALQQPATQSRIRRQASAEKANATKLGAVTDAGERLINQAVKNPEMLVGHLELFAETLKQMREMADKRMPSIADLLNESAKSVAKPPSPGAESPSKSAPTAGNNRNQKPGSGEGGAEKKPVPKAPSLSDVEQGFNKPNQAEEEDGKPKPPKNGSTGKLTLPTTTLMGGPKGEKKPQKSEPQEQIDQAVEVQAKLIEDFNKLREQMQDILDDLENSTFVKRFKAASRKQLDIAKNLNRTLFKGFGVEEQNLDDRQSETMELIAEAEVTQSENAWNIQSDLEAYYGRKRDDKLLRILDEMKELETIKSLNQLGNRVRHNLSGESIVHAEFWADTFDRWGEELVSASKCGQCQGGPSDSLPPEIVLEVMRIIEAEMDLREETRSLEQSREAVDVDIYDQRAKKQSETQDTIHRRTLAVMTDIRAIPEGAAKFKKELYLVSMASNAMADATQILGEPNTGPEAIGAETEAIEWLLQSKRANPGGGGGGGGSTPGGGGGGTTSSAALALMGPGHDPNAKVEQREVEQSSGVSVEKLPEEFRDGLDAFFNALEGRTAN</sequence>
<keyword evidence="4" id="KW-1185">Reference proteome</keyword>
<proteinExistence type="predicted"/>
<keyword evidence="2" id="KW-0472">Membrane</keyword>
<evidence type="ECO:0000313" key="3">
    <source>
        <dbReference type="EMBL" id="TWT57874.1"/>
    </source>
</evidence>
<protein>
    <submittedName>
        <fullName evidence="3">Uncharacterized protein</fullName>
    </submittedName>
</protein>
<organism evidence="3 4">
    <name type="scientific">Thalassoglobus neptunius</name>
    <dbReference type="NCBI Taxonomy" id="1938619"/>
    <lineage>
        <taxon>Bacteria</taxon>
        <taxon>Pseudomonadati</taxon>
        <taxon>Planctomycetota</taxon>
        <taxon>Planctomycetia</taxon>
        <taxon>Planctomycetales</taxon>
        <taxon>Planctomycetaceae</taxon>
        <taxon>Thalassoglobus</taxon>
    </lineage>
</organism>
<dbReference type="RefSeq" id="WP_146507889.1">
    <property type="nucleotide sequence ID" value="NZ_SIHI01000001.1"/>
</dbReference>
<dbReference type="OrthoDB" id="220056at2"/>
<feature type="compositionally biased region" description="Polar residues" evidence="1">
    <location>
        <begin position="636"/>
        <end position="651"/>
    </location>
</feature>
<feature type="region of interest" description="Disordered" evidence="1">
    <location>
        <begin position="621"/>
        <end position="726"/>
    </location>
</feature>
<feature type="compositionally biased region" description="Basic and acidic residues" evidence="1">
    <location>
        <begin position="1053"/>
        <end position="1063"/>
    </location>
</feature>
<dbReference type="Proteomes" id="UP000317243">
    <property type="component" value="Unassembled WGS sequence"/>
</dbReference>
<gene>
    <name evidence="3" type="ORF">KOR42_12410</name>
</gene>
<feature type="compositionally biased region" description="Basic and acidic residues" evidence="1">
    <location>
        <begin position="712"/>
        <end position="722"/>
    </location>
</feature>
<evidence type="ECO:0000313" key="4">
    <source>
        <dbReference type="Proteomes" id="UP000317243"/>
    </source>
</evidence>
<evidence type="ECO:0000256" key="2">
    <source>
        <dbReference type="SAM" id="Phobius"/>
    </source>
</evidence>
<feature type="region of interest" description="Disordered" evidence="1">
    <location>
        <begin position="542"/>
        <end position="561"/>
    </location>
</feature>
<reference evidence="3 4" key="1">
    <citation type="submission" date="2019-02" db="EMBL/GenBank/DDBJ databases">
        <title>Deep-cultivation of Planctomycetes and their phenomic and genomic characterization uncovers novel biology.</title>
        <authorList>
            <person name="Wiegand S."/>
            <person name="Jogler M."/>
            <person name="Boedeker C."/>
            <person name="Pinto D."/>
            <person name="Vollmers J."/>
            <person name="Rivas-Marin E."/>
            <person name="Kohn T."/>
            <person name="Peeters S.H."/>
            <person name="Heuer A."/>
            <person name="Rast P."/>
            <person name="Oberbeckmann S."/>
            <person name="Bunk B."/>
            <person name="Jeske O."/>
            <person name="Meyerdierks A."/>
            <person name="Storesund J.E."/>
            <person name="Kallscheuer N."/>
            <person name="Luecker S."/>
            <person name="Lage O.M."/>
            <person name="Pohl T."/>
            <person name="Merkel B.J."/>
            <person name="Hornburger P."/>
            <person name="Mueller R.-W."/>
            <person name="Bruemmer F."/>
            <person name="Labrenz M."/>
            <person name="Spormann A.M."/>
            <person name="Op Den Camp H."/>
            <person name="Overmann J."/>
            <person name="Amann R."/>
            <person name="Jetten M.S.M."/>
            <person name="Mascher T."/>
            <person name="Medema M.H."/>
            <person name="Devos D.P."/>
            <person name="Kaster A.-K."/>
            <person name="Ovreas L."/>
            <person name="Rohde M."/>
            <person name="Galperin M.Y."/>
            <person name="Jogler C."/>
        </authorList>
    </citation>
    <scope>NUCLEOTIDE SEQUENCE [LARGE SCALE GENOMIC DNA]</scope>
    <source>
        <strain evidence="3 4">KOR42</strain>
    </source>
</reference>
<keyword evidence="2" id="KW-0812">Transmembrane</keyword>
<feature type="transmembrane region" description="Helical" evidence="2">
    <location>
        <begin position="159"/>
        <end position="186"/>
    </location>
</feature>
<comment type="caution">
    <text evidence="3">The sequence shown here is derived from an EMBL/GenBank/DDBJ whole genome shotgun (WGS) entry which is preliminary data.</text>
</comment>
<evidence type="ECO:0000256" key="1">
    <source>
        <dbReference type="SAM" id="MobiDB-lite"/>
    </source>
</evidence>
<feature type="region of interest" description="Disordered" evidence="1">
    <location>
        <begin position="1016"/>
        <end position="1073"/>
    </location>
</feature>
<feature type="transmembrane region" description="Helical" evidence="2">
    <location>
        <begin position="57"/>
        <end position="77"/>
    </location>
</feature>
<feature type="compositionally biased region" description="Low complexity" evidence="1">
    <location>
        <begin position="695"/>
        <end position="709"/>
    </location>
</feature>